<dbReference type="InterPro" id="IPR006913">
    <property type="entry name" value="CENP-V/GFA"/>
</dbReference>
<evidence type="ECO:0000313" key="5">
    <source>
        <dbReference type="EMBL" id="QDO82299.1"/>
    </source>
</evidence>
<evidence type="ECO:0000256" key="1">
    <source>
        <dbReference type="ARBA" id="ARBA00005495"/>
    </source>
</evidence>
<dbReference type="Proteomes" id="UP000315947">
    <property type="component" value="Chromosome"/>
</dbReference>
<evidence type="ECO:0000256" key="3">
    <source>
        <dbReference type="ARBA" id="ARBA00022833"/>
    </source>
</evidence>
<dbReference type="PANTHER" id="PTHR28620">
    <property type="entry name" value="CENTROMERE PROTEIN V"/>
    <property type="match status" value="1"/>
</dbReference>
<feature type="domain" description="CENP-V/GFA" evidence="4">
    <location>
        <begin position="1"/>
        <end position="122"/>
    </location>
</feature>
<dbReference type="InterPro" id="IPR052355">
    <property type="entry name" value="CENP-V-like"/>
</dbReference>
<comment type="similarity">
    <text evidence="1">Belongs to the Gfa family.</text>
</comment>
<name>A0ABX5WT74_9GAMM</name>
<keyword evidence="3" id="KW-0862">Zinc</keyword>
<accession>A0ABX5WT74</accession>
<dbReference type="InterPro" id="IPR011057">
    <property type="entry name" value="Mss4-like_sf"/>
</dbReference>
<evidence type="ECO:0000313" key="6">
    <source>
        <dbReference type="Proteomes" id="UP000315947"/>
    </source>
</evidence>
<proteinExistence type="inferred from homology"/>
<reference evidence="5 6" key="1">
    <citation type="submission" date="2019-07" db="EMBL/GenBank/DDBJ databases">
        <title>Shewanella sp. YLB-06 whole genomic sequence.</title>
        <authorList>
            <person name="Yu L."/>
        </authorList>
    </citation>
    <scope>NUCLEOTIDE SEQUENCE [LARGE SCALE GENOMIC DNA]</scope>
    <source>
        <strain evidence="5 6">YLB-06</strain>
    </source>
</reference>
<dbReference type="PROSITE" id="PS51891">
    <property type="entry name" value="CENP_V_GFA"/>
    <property type="match status" value="1"/>
</dbReference>
<dbReference type="Pfam" id="PF04828">
    <property type="entry name" value="GFA"/>
    <property type="match status" value="1"/>
</dbReference>
<dbReference type="EMBL" id="CP041614">
    <property type="protein sequence ID" value="QDO82299.1"/>
    <property type="molecule type" value="Genomic_DNA"/>
</dbReference>
<dbReference type="RefSeq" id="WP_144044690.1">
    <property type="nucleotide sequence ID" value="NZ_CP041614.1"/>
</dbReference>
<evidence type="ECO:0000259" key="4">
    <source>
        <dbReference type="PROSITE" id="PS51891"/>
    </source>
</evidence>
<evidence type="ECO:0000256" key="2">
    <source>
        <dbReference type="ARBA" id="ARBA00022723"/>
    </source>
</evidence>
<organism evidence="5 6">
    <name type="scientific">Shewanella psychropiezotolerans</name>
    <dbReference type="NCBI Taxonomy" id="2593655"/>
    <lineage>
        <taxon>Bacteria</taxon>
        <taxon>Pseudomonadati</taxon>
        <taxon>Pseudomonadota</taxon>
        <taxon>Gammaproteobacteria</taxon>
        <taxon>Alteromonadales</taxon>
        <taxon>Shewanellaceae</taxon>
        <taxon>Shewanella</taxon>
    </lineage>
</organism>
<sequence length="125" mass="14184">MELSCHCGNVKITVTHSPESLTSCNCSTCNRYGSLWGYYTPDQVQLSFITDIAGTSVPATQAYRWGEEYIEFHHCQNCGCLTHYVTTDKVPDAKYGINFRMAPIAQMKDIKVRHFDGADSWKYLD</sequence>
<keyword evidence="6" id="KW-1185">Reference proteome</keyword>
<dbReference type="SUPFAM" id="SSF51316">
    <property type="entry name" value="Mss4-like"/>
    <property type="match status" value="1"/>
</dbReference>
<protein>
    <submittedName>
        <fullName evidence="5">Aldehyde-activating protein</fullName>
    </submittedName>
</protein>
<keyword evidence="2" id="KW-0479">Metal-binding</keyword>
<dbReference type="PANTHER" id="PTHR28620:SF1">
    <property type="entry name" value="CENP-V_GFA DOMAIN-CONTAINING PROTEIN"/>
    <property type="match status" value="1"/>
</dbReference>
<gene>
    <name evidence="5" type="ORF">FM037_02395</name>
</gene>
<dbReference type="Gene3D" id="2.170.150.70">
    <property type="match status" value="1"/>
</dbReference>